<dbReference type="GO" id="GO:0042910">
    <property type="term" value="F:xenobiotic transmembrane transporter activity"/>
    <property type="evidence" value="ECO:0000318"/>
    <property type="project" value="GO_Central"/>
</dbReference>
<dbReference type="EnsemblBacteria" id="CAD78144">
    <property type="protein sequence ID" value="CAD78144"/>
    <property type="gene ID" value="RB4870"/>
</dbReference>
<feature type="transmembrane region" description="Helical" evidence="1">
    <location>
        <begin position="371"/>
        <end position="389"/>
    </location>
</feature>
<dbReference type="SUPFAM" id="SSF82866">
    <property type="entry name" value="Multidrug efflux transporter AcrB transmembrane domain"/>
    <property type="match status" value="2"/>
</dbReference>
<feature type="transmembrane region" description="Helical" evidence="1">
    <location>
        <begin position="1012"/>
        <end position="1032"/>
    </location>
</feature>
<dbReference type="InParanoid" id="Q7UH35"/>
<dbReference type="Gene3D" id="3.30.2090.10">
    <property type="entry name" value="Multidrug efflux transporter AcrB TolC docking domain, DN and DC subdomains"/>
    <property type="match status" value="2"/>
</dbReference>
<keyword evidence="1" id="KW-1133">Transmembrane helix</keyword>
<feature type="transmembrane region" description="Helical" evidence="1">
    <location>
        <begin position="941"/>
        <end position="960"/>
    </location>
</feature>
<dbReference type="Gene3D" id="3.30.70.1430">
    <property type="entry name" value="Multidrug efflux transporter AcrB pore domain"/>
    <property type="match status" value="2"/>
</dbReference>
<keyword evidence="1" id="KW-0472">Membrane</keyword>
<organism evidence="2 3">
    <name type="scientific">Rhodopirellula baltica (strain DSM 10527 / NCIMB 13988 / SH1)</name>
    <dbReference type="NCBI Taxonomy" id="243090"/>
    <lineage>
        <taxon>Bacteria</taxon>
        <taxon>Pseudomonadati</taxon>
        <taxon>Planctomycetota</taxon>
        <taxon>Planctomycetia</taxon>
        <taxon>Pirellulales</taxon>
        <taxon>Pirellulaceae</taxon>
        <taxon>Rhodopirellula</taxon>
    </lineage>
</organism>
<dbReference type="Gene3D" id="3.30.70.1440">
    <property type="entry name" value="Multidrug efflux transporter AcrB pore domain"/>
    <property type="match status" value="1"/>
</dbReference>
<evidence type="ECO:0000313" key="3">
    <source>
        <dbReference type="Proteomes" id="UP000001025"/>
    </source>
</evidence>
<dbReference type="HOGENOM" id="CLU_002755_1_2_0"/>
<dbReference type="SUPFAM" id="SSF82693">
    <property type="entry name" value="Multidrug efflux transporter AcrB pore domain, PN1, PN2, PC1 and PC2 subdomains"/>
    <property type="match status" value="2"/>
</dbReference>
<dbReference type="KEGG" id="rba:RB4870"/>
<accession>Q7UH35</accession>
<protein>
    <submittedName>
        <fullName evidence="2">Predicted cation efflux system (AcrB/AcrD/AcrF family)</fullName>
    </submittedName>
</protein>
<dbReference type="InterPro" id="IPR001036">
    <property type="entry name" value="Acrflvin-R"/>
</dbReference>
<sequence>MGIGSVFVVISRDGSTMSEQVSSVKDNMVSNQTWLELAAKRFFNDRRLLVLILALILVAGLSSLAILPRMEDPVLARRVALVNTRLPGAGAERVEALITEKIEDRLRDIEEIKELRSVSRVGISTVSIELHDEVTETDTVWSRVRSRIEDSLPSLPPGASRPEFDELDVRAYALIVGLTWHGDGPADTRLLRRLAIDLQDRMQNVTGTDSIDRFGDPGEEIDVRLDPRRLAAMGLTPSDVASRLASYDAKGTAGQLRNAPMQMLIEVGNQYDATEHIASIPIRSGDGIDIRLGELAQIQLAVPDPPATASLIEGHEAVVLGMMVRPSYRIDTWTEDAEAVLAEVALTLPDGVRLDTVLRQRDYVDDRLKSLTGNLLMGAIAVACVIWLLMGWRSALIVTLTLPLASLMVLFGLRVVGIPIHQMSITGLIIALGLLIDNAIVVVDEVQARLRSGMSPSNAMTSSVSHLAIPLLGSTLTTALAFAPIALMPGPAGEFVGSIAISVIMAITSSLFLALTVIPTIASRVLASSYSVVESEIRSSAPRLRWWTNGIRLPRVTRMFESVVRLSVRRPAIGLAISFALPVLGFGLAQTLEEQFFPPSSRDQFHITVEGDATSSLATTRKTAEVVDAMAREMGAERIDWFYGESAPQFYYNVIANRRGTANFAQALVRMPEGQTPTPVIRELQKRLDQRILSSRVLVRQLEQGPPFAAPIEVRLFGPDLNVLRQIGEDVRARLTRMDHVVAVRTDLAEVLPQLTLDIDDAASARAGVTPSEVSRQLSTALEGQRGGSVLQGNEELPIIVRVQADDRGDLASLESMDLVLASRVSSEGDLSPAQLIPVSAFATTKLQPESAAIPRLNRRRMNEVAAFLDAGVLPSSVQRRLEADLESDPLELPAGYSMEFGGEASKRDDAVGNLFSTVGVLAVLMLATLVLSFSSFRMAGIISVVAVLSIGLAMAALAISGYSFGFMAIIGTMGLIGVAINDSIVVLAGIRANPKASAGDIEATVAETMHTSRHVVATTLTTMAGFTPLILDGGGFWPPMAVSIAGGVAGATLLALVLVPTLHQRLLRAPCGEERSAVTV</sequence>
<proteinExistence type="predicted"/>
<dbReference type="PANTHER" id="PTHR32063:SF18">
    <property type="entry name" value="CATION EFFLUX SYSTEM PROTEIN"/>
    <property type="match status" value="1"/>
</dbReference>
<feature type="transmembrane region" description="Helical" evidence="1">
    <location>
        <begin position="1038"/>
        <end position="1060"/>
    </location>
</feature>
<feature type="transmembrane region" description="Helical" evidence="1">
    <location>
        <begin position="966"/>
        <end position="991"/>
    </location>
</feature>
<evidence type="ECO:0000313" key="2">
    <source>
        <dbReference type="EMBL" id="CAD78144.1"/>
    </source>
</evidence>
<keyword evidence="1" id="KW-0812">Transmembrane</keyword>
<feature type="transmembrane region" description="Helical" evidence="1">
    <location>
        <begin position="396"/>
        <end position="417"/>
    </location>
</feature>
<feature type="transmembrane region" description="Helical" evidence="1">
    <location>
        <begin position="423"/>
        <end position="443"/>
    </location>
</feature>
<dbReference type="Pfam" id="PF00873">
    <property type="entry name" value="ACR_tran"/>
    <property type="match status" value="1"/>
</dbReference>
<dbReference type="AlphaFoldDB" id="Q7UH35"/>
<dbReference type="STRING" id="243090.RB4870"/>
<dbReference type="SUPFAM" id="SSF82714">
    <property type="entry name" value="Multidrug efflux transporter AcrB TolC docking domain, DN and DC subdomains"/>
    <property type="match status" value="2"/>
</dbReference>
<reference evidence="2 3" key="1">
    <citation type="journal article" date="2003" name="Proc. Natl. Acad. Sci. U.S.A.">
        <title>Complete genome sequence of the marine planctomycete Pirellula sp. strain 1.</title>
        <authorList>
            <person name="Gloeckner F.O."/>
            <person name="Kube M."/>
            <person name="Bauer M."/>
            <person name="Teeling H."/>
            <person name="Lombardot T."/>
            <person name="Ludwig W."/>
            <person name="Gade D."/>
            <person name="Beck A."/>
            <person name="Borzym K."/>
            <person name="Heitmann K."/>
            <person name="Rabus R."/>
            <person name="Schlesner H."/>
            <person name="Amann R."/>
            <person name="Reinhardt R."/>
        </authorList>
    </citation>
    <scope>NUCLEOTIDE SEQUENCE [LARGE SCALE GENOMIC DNA]</scope>
    <source>
        <strain evidence="3">DSM 10527 / NCIMB 13988 / SH1</strain>
    </source>
</reference>
<dbReference type="GO" id="GO:0005886">
    <property type="term" value="C:plasma membrane"/>
    <property type="evidence" value="ECO:0000318"/>
    <property type="project" value="GO_Central"/>
</dbReference>
<dbReference type="PANTHER" id="PTHR32063">
    <property type="match status" value="1"/>
</dbReference>
<feature type="transmembrane region" description="Helical" evidence="1">
    <location>
        <begin position="572"/>
        <end position="592"/>
    </location>
</feature>
<dbReference type="EMBL" id="BX294141">
    <property type="protein sequence ID" value="CAD78144.1"/>
    <property type="molecule type" value="Genomic_DNA"/>
</dbReference>
<name>Q7UH35_RHOBA</name>
<dbReference type="OrthoDB" id="9757876at2"/>
<feature type="transmembrane region" description="Helical" evidence="1">
    <location>
        <begin position="499"/>
        <end position="522"/>
    </location>
</feature>
<dbReference type="InterPro" id="IPR027463">
    <property type="entry name" value="AcrB_DN_DC_subdom"/>
</dbReference>
<evidence type="ECO:0000256" key="1">
    <source>
        <dbReference type="SAM" id="Phobius"/>
    </source>
</evidence>
<dbReference type="Proteomes" id="UP000001025">
    <property type="component" value="Chromosome"/>
</dbReference>
<gene>
    <name evidence="2" type="ordered locus">RB4870</name>
</gene>
<dbReference type="Gene3D" id="3.30.70.1320">
    <property type="entry name" value="Multidrug efflux transporter AcrB pore domain like"/>
    <property type="match status" value="1"/>
</dbReference>
<dbReference type="eggNOG" id="COG0841">
    <property type="taxonomic scope" value="Bacteria"/>
</dbReference>
<feature type="transmembrane region" description="Helical" evidence="1">
    <location>
        <begin position="48"/>
        <end position="67"/>
    </location>
</feature>
<keyword evidence="3" id="KW-1185">Reference proteome</keyword>
<dbReference type="PRINTS" id="PR00702">
    <property type="entry name" value="ACRIFLAVINRP"/>
</dbReference>
<feature type="transmembrane region" description="Helical" evidence="1">
    <location>
        <begin position="464"/>
        <end position="487"/>
    </location>
</feature>
<dbReference type="Gene3D" id="1.20.1640.10">
    <property type="entry name" value="Multidrug efflux transporter AcrB transmembrane domain"/>
    <property type="match status" value="2"/>
</dbReference>
<feature type="transmembrane region" description="Helical" evidence="1">
    <location>
        <begin position="915"/>
        <end position="934"/>
    </location>
</feature>
<dbReference type="PATRIC" id="fig|243090.15.peg.2310"/>